<feature type="transmembrane region" description="Helical" evidence="2">
    <location>
        <begin position="239"/>
        <end position="262"/>
    </location>
</feature>
<dbReference type="PANTHER" id="PTHR36840">
    <property type="entry name" value="BLL5714 PROTEIN"/>
    <property type="match status" value="1"/>
</dbReference>
<dbReference type="Proteomes" id="UP000647587">
    <property type="component" value="Unassembled WGS sequence"/>
</dbReference>
<keyword evidence="2" id="KW-0472">Membrane</keyword>
<dbReference type="InterPro" id="IPR010640">
    <property type="entry name" value="Low_temperature_requirement_A"/>
</dbReference>
<keyword evidence="4" id="KW-1185">Reference proteome</keyword>
<dbReference type="Pfam" id="PF06772">
    <property type="entry name" value="LtrA"/>
    <property type="match status" value="1"/>
</dbReference>
<keyword evidence="2" id="KW-0812">Transmembrane</keyword>
<feature type="compositionally biased region" description="Polar residues" evidence="1">
    <location>
        <begin position="430"/>
        <end position="445"/>
    </location>
</feature>
<feature type="transmembrane region" description="Helical" evidence="2">
    <location>
        <begin position="322"/>
        <end position="341"/>
    </location>
</feature>
<feature type="compositionally biased region" description="Basic and acidic residues" evidence="1">
    <location>
        <begin position="1"/>
        <end position="17"/>
    </location>
</feature>
<sequence>MTHGEPDTIDIQEHEASSRAGAPAHSDQKVTWLELFFDLIFVVAFDQLAKRLGDSPHLENLGEFGLMFTAVWWAWAGNTMLAARYGNETRAYRWGTVAQLVSMGMLALTLRGDLKDTGLAFALAYGANRVLQVVIHFALAREVPGGAPFAQQTSAPLALAAGVWLVSAWLPGGSTLQILLWCAALLADLIIPAVVQARVGNGHSSLPHEGHLPERVGLLQIIALGAIVTEVVNGSRQQALSLVTLAPALSAILLTVALWRLYFDQARTLPLLGAHLEGQVQRMQAWLYGHLPFTLSVVMLGVGLGHGLSAVDAKKDALNQQFVAWPLAATLLTLSFLRWNSRRVARRHGLDRSLIALWVGALGSAALGFVDLDTVRLHGLVAAITVVVSVIVATDPVTRRLGELEEEVTEQLDEGEAPETIAQELDAQSDETSANPPTNSNTRSS</sequence>
<gene>
    <name evidence="3" type="ORF">GCM10008955_04610</name>
</gene>
<evidence type="ECO:0008006" key="5">
    <source>
        <dbReference type="Google" id="ProtNLM"/>
    </source>
</evidence>
<name>A0ABQ2EJB1_9DEIO</name>
<feature type="region of interest" description="Disordered" evidence="1">
    <location>
        <begin position="405"/>
        <end position="445"/>
    </location>
</feature>
<proteinExistence type="predicted"/>
<feature type="transmembrane region" description="Helical" evidence="2">
    <location>
        <begin position="176"/>
        <end position="195"/>
    </location>
</feature>
<evidence type="ECO:0000313" key="3">
    <source>
        <dbReference type="EMBL" id="GGK14296.1"/>
    </source>
</evidence>
<keyword evidence="2" id="KW-1133">Transmembrane helix</keyword>
<evidence type="ECO:0000313" key="4">
    <source>
        <dbReference type="Proteomes" id="UP000647587"/>
    </source>
</evidence>
<feature type="transmembrane region" description="Helical" evidence="2">
    <location>
        <begin position="64"/>
        <end position="82"/>
    </location>
</feature>
<protein>
    <recommendedName>
        <fullName evidence="5">Low temperature requirement protein A</fullName>
    </recommendedName>
</protein>
<organism evidence="3 4">
    <name type="scientific">Deinococcus malanensis</name>
    <dbReference type="NCBI Taxonomy" id="1706855"/>
    <lineage>
        <taxon>Bacteria</taxon>
        <taxon>Thermotogati</taxon>
        <taxon>Deinococcota</taxon>
        <taxon>Deinococci</taxon>
        <taxon>Deinococcales</taxon>
        <taxon>Deinococcaceae</taxon>
        <taxon>Deinococcus</taxon>
    </lineage>
</organism>
<accession>A0ABQ2EJB1</accession>
<feature type="transmembrane region" description="Helical" evidence="2">
    <location>
        <begin position="283"/>
        <end position="302"/>
    </location>
</feature>
<feature type="transmembrane region" description="Helical" evidence="2">
    <location>
        <begin position="118"/>
        <end position="140"/>
    </location>
</feature>
<feature type="region of interest" description="Disordered" evidence="1">
    <location>
        <begin position="1"/>
        <end position="23"/>
    </location>
</feature>
<dbReference type="EMBL" id="BMPP01000001">
    <property type="protein sequence ID" value="GGK14296.1"/>
    <property type="molecule type" value="Genomic_DNA"/>
</dbReference>
<feature type="compositionally biased region" description="Acidic residues" evidence="1">
    <location>
        <begin position="405"/>
        <end position="417"/>
    </location>
</feature>
<comment type="caution">
    <text evidence="3">The sequence shown here is derived from an EMBL/GenBank/DDBJ whole genome shotgun (WGS) entry which is preliminary data.</text>
</comment>
<feature type="transmembrane region" description="Helical" evidence="2">
    <location>
        <begin position="353"/>
        <end position="370"/>
    </location>
</feature>
<feature type="transmembrane region" description="Helical" evidence="2">
    <location>
        <begin position="152"/>
        <end position="170"/>
    </location>
</feature>
<reference evidence="4" key="1">
    <citation type="journal article" date="2019" name="Int. J. Syst. Evol. Microbiol.">
        <title>The Global Catalogue of Microorganisms (GCM) 10K type strain sequencing project: providing services to taxonomists for standard genome sequencing and annotation.</title>
        <authorList>
            <consortium name="The Broad Institute Genomics Platform"/>
            <consortium name="The Broad Institute Genome Sequencing Center for Infectious Disease"/>
            <person name="Wu L."/>
            <person name="Ma J."/>
        </authorList>
    </citation>
    <scope>NUCLEOTIDE SEQUENCE [LARGE SCALE GENOMIC DNA]</scope>
    <source>
        <strain evidence="4">JCM 30331</strain>
    </source>
</reference>
<evidence type="ECO:0000256" key="2">
    <source>
        <dbReference type="SAM" id="Phobius"/>
    </source>
</evidence>
<dbReference type="PANTHER" id="PTHR36840:SF1">
    <property type="entry name" value="BLL5714 PROTEIN"/>
    <property type="match status" value="1"/>
</dbReference>
<evidence type="ECO:0000256" key="1">
    <source>
        <dbReference type="SAM" id="MobiDB-lite"/>
    </source>
</evidence>
<dbReference type="RefSeq" id="WP_189004131.1">
    <property type="nucleotide sequence ID" value="NZ_BMPP01000001.1"/>
</dbReference>
<feature type="transmembrane region" description="Helical" evidence="2">
    <location>
        <begin position="376"/>
        <end position="394"/>
    </location>
</feature>